<dbReference type="Gene3D" id="3.40.50.720">
    <property type="entry name" value="NAD(P)-binding Rossmann-like Domain"/>
    <property type="match status" value="1"/>
</dbReference>
<dbReference type="Gene3D" id="1.25.40.10">
    <property type="entry name" value="Tetratricopeptide repeat domain"/>
    <property type="match status" value="2"/>
</dbReference>
<dbReference type="InterPro" id="IPR002347">
    <property type="entry name" value="SDR_fam"/>
</dbReference>
<accession>A0ABP0NZK4</accession>
<protein>
    <submittedName>
        <fullName evidence="3">Uncharacterized protein</fullName>
    </submittedName>
</protein>
<evidence type="ECO:0000256" key="2">
    <source>
        <dbReference type="ARBA" id="ARBA00023002"/>
    </source>
</evidence>
<name>A0ABP0NZK4_9DINO</name>
<dbReference type="SUPFAM" id="SSF51735">
    <property type="entry name" value="NAD(P)-binding Rossmann-fold domains"/>
    <property type="match status" value="1"/>
</dbReference>
<dbReference type="InterPro" id="IPR011990">
    <property type="entry name" value="TPR-like_helical_dom_sf"/>
</dbReference>
<sequence length="937" mass="103203">MAREDGRVVMVTGATSGIGEFTAELLAKERCTLVVHGRDPAKVDALVKRLQRYTKVHGYVADLSLMSDVRKLGEQVSKDFPVIHGLLNNAGTFAGNYTGQRKVTLEGNEYSLAVNVMAPFLLTSLLLENVRASGAGRVLITSSISSGSTDALSDLQCEKRWSDHRAYELSKLCDAMIAMELHARYGDPPRLCFHTMDPGTVDTKMLRAGWGSWGQPVSTATTSFEMLTQDGIEYHKVEPDLEFFVKEGLSFDALGLSEPMQAQEQEFSHAAAQELKAQGIELNYFHYNVLMSSRSRRGHWQASLEWLRNLQQDLLRADGCSVNTAIASCKSLGIWTWAVNMLHAMTMCALRAEDMGVSSAIGACQGPSFGLWRRAWSLWSVAPTQSSTTGVLKTFQQSFHWPYALWMLEAMPTTRMKPDLINYNSIAGNCQVGNEWQKTMLLLSNAPGFDDVALNYMAKAAAGGAHWQAAMELGNAGVLLGCTAALSACSQATAWESATLLLLAIGSADAIACNAGLGGCRTKWERTFALLDLMAFRRIAADETSLHLQIQSFELMALWEMALQSLCSMQRISLRQGVFSMTSTLSTMSVDAASNPWEQALSLARSLVDAAVRQNIATYSAASQKAWQRCINLIGVIPELLLEVDTRSCVAALQPTAKATQWMSAINRLDCMHWNWIRPDTTCLNILSNCIDQWQLALRIFWEMPSPDLMSLNAAMSMCDQFDISLGRELLACYPRTTAQSAASLVWAMARMTVQDPHEIQKALAQVWSRGPHDLGTRDLPKLYWAMGMLGVSPKDVLRLPLDECLEQLSMTELQLVTWGSASMRARPGLLTAIQDEVLKRMARSNSEVDLKDPGCRDWIEDLLGIFLGQQFCCVSQPALSRRCSEARGAGSRSPGPRDKGWCTAASPDRSFGAFARHCQRLEGQVGFDEAHWLGGT</sequence>
<dbReference type="PANTHER" id="PTHR24320:SF148">
    <property type="entry name" value="NAD(P)-BINDING ROSSMANN-FOLD SUPERFAMILY PROTEIN"/>
    <property type="match status" value="1"/>
</dbReference>
<dbReference type="PRINTS" id="PR00081">
    <property type="entry name" value="GDHRDH"/>
</dbReference>
<dbReference type="Pfam" id="PF00106">
    <property type="entry name" value="adh_short"/>
    <property type="match status" value="1"/>
</dbReference>
<gene>
    <name evidence="3" type="ORF">CCMP2556_LOCUS34025</name>
</gene>
<evidence type="ECO:0000256" key="1">
    <source>
        <dbReference type="ARBA" id="ARBA00006484"/>
    </source>
</evidence>
<organism evidence="3 4">
    <name type="scientific">Durusdinium trenchii</name>
    <dbReference type="NCBI Taxonomy" id="1381693"/>
    <lineage>
        <taxon>Eukaryota</taxon>
        <taxon>Sar</taxon>
        <taxon>Alveolata</taxon>
        <taxon>Dinophyceae</taxon>
        <taxon>Suessiales</taxon>
        <taxon>Symbiodiniaceae</taxon>
        <taxon>Durusdinium</taxon>
    </lineage>
</organism>
<proteinExistence type="inferred from homology"/>
<evidence type="ECO:0000313" key="3">
    <source>
        <dbReference type="EMBL" id="CAK9069220.1"/>
    </source>
</evidence>
<keyword evidence="2" id="KW-0560">Oxidoreductase</keyword>
<reference evidence="3 4" key="1">
    <citation type="submission" date="2024-02" db="EMBL/GenBank/DDBJ databases">
        <authorList>
            <person name="Chen Y."/>
            <person name="Shah S."/>
            <person name="Dougan E. K."/>
            <person name="Thang M."/>
            <person name="Chan C."/>
        </authorList>
    </citation>
    <scope>NUCLEOTIDE SEQUENCE [LARGE SCALE GENOMIC DNA]</scope>
</reference>
<comment type="caution">
    <text evidence="3">The sequence shown here is derived from an EMBL/GenBank/DDBJ whole genome shotgun (WGS) entry which is preliminary data.</text>
</comment>
<keyword evidence="4" id="KW-1185">Reference proteome</keyword>
<dbReference type="EMBL" id="CAXAMN010022419">
    <property type="protein sequence ID" value="CAK9069220.1"/>
    <property type="molecule type" value="Genomic_DNA"/>
</dbReference>
<dbReference type="Proteomes" id="UP001642484">
    <property type="component" value="Unassembled WGS sequence"/>
</dbReference>
<evidence type="ECO:0000313" key="4">
    <source>
        <dbReference type="Proteomes" id="UP001642484"/>
    </source>
</evidence>
<dbReference type="PANTHER" id="PTHR24320">
    <property type="entry name" value="RETINOL DEHYDROGENASE"/>
    <property type="match status" value="1"/>
</dbReference>
<comment type="similarity">
    <text evidence="1">Belongs to the short-chain dehydrogenases/reductases (SDR) family.</text>
</comment>
<dbReference type="InterPro" id="IPR036291">
    <property type="entry name" value="NAD(P)-bd_dom_sf"/>
</dbReference>